<gene>
    <name evidence="2" type="ORF">MNBD_GAMMA10-132</name>
</gene>
<dbReference type="AlphaFoldDB" id="A0A3B0XPA5"/>
<evidence type="ECO:0000313" key="2">
    <source>
        <dbReference type="EMBL" id="VAW69381.1"/>
    </source>
</evidence>
<protein>
    <submittedName>
        <fullName evidence="2">Uncharacterized protein</fullName>
    </submittedName>
</protein>
<accession>A0A3B0XPA5</accession>
<name>A0A3B0XPA5_9ZZZZ</name>
<evidence type="ECO:0000256" key="1">
    <source>
        <dbReference type="SAM" id="MobiDB-lite"/>
    </source>
</evidence>
<dbReference type="EMBL" id="UOFJ01000421">
    <property type="protein sequence ID" value="VAW69381.1"/>
    <property type="molecule type" value="Genomic_DNA"/>
</dbReference>
<feature type="region of interest" description="Disordered" evidence="1">
    <location>
        <begin position="40"/>
        <end position="67"/>
    </location>
</feature>
<feature type="compositionally biased region" description="Polar residues" evidence="1">
    <location>
        <begin position="41"/>
        <end position="67"/>
    </location>
</feature>
<reference evidence="2" key="1">
    <citation type="submission" date="2018-06" db="EMBL/GenBank/DDBJ databases">
        <authorList>
            <person name="Zhirakovskaya E."/>
        </authorList>
    </citation>
    <scope>NUCLEOTIDE SEQUENCE</scope>
</reference>
<sequence>MMAEEQPSLAFLEYLGSEERKVDEKWSSPVDMDIERYLAEHTQTTTAPTEKPSLNSPPLNSEDTAHE</sequence>
<proteinExistence type="predicted"/>
<organism evidence="2">
    <name type="scientific">hydrothermal vent metagenome</name>
    <dbReference type="NCBI Taxonomy" id="652676"/>
    <lineage>
        <taxon>unclassified sequences</taxon>
        <taxon>metagenomes</taxon>
        <taxon>ecological metagenomes</taxon>
    </lineage>
</organism>